<name>A0A9N9U7E4_9HYPO</name>
<dbReference type="AlphaFoldDB" id="A0A9N9U7E4"/>
<proteinExistence type="predicted"/>
<dbReference type="EMBL" id="CABFNO020001317">
    <property type="protein sequence ID" value="CAG9980525.1"/>
    <property type="molecule type" value="Genomic_DNA"/>
</dbReference>
<dbReference type="Proteomes" id="UP000754883">
    <property type="component" value="Unassembled WGS sequence"/>
</dbReference>
<sequence>MNVPLVYTGFWINHNGAWKKSWPRLGVAQGHQQQARASHSTAAAFAVLRLFRSIWIWLGKIPGIGLLAYALYIVINAAAFVSYWGGGFQKAGDVLLVDNKCGWPNGPETEAVASSWSRHVLAQGQEYARNCYTPGFFPCCRKPCNVDTPTLLRSFIGDAAPCPFSEDICGQTTAFEIETPEFGIGAREYMNSNEHFGINTAKDGQLRFRSVTKCVPILAEEKHSTPWFEVAWDTHKEYNLGPTESTSFTWVVRKSLVPKPQPTMKNFSPYELRALASYAGFHDNTSISDFSPIDDLMVPHADITVLYLLNIALYSNVTEDPWFQATNKVDRNGFRRDFSWGLGSYYYADRVASTLGCTRQWEFCTMDGSCTSPMGLMEILHNGEGWRERLNPKQAAVLELLSKALELDFSAIVRTLGAGILSANDQQVYQFSAALRPTHWHREIASLHSIELASMQRFLANFPSVPVFPIDGVEGNKTSHDFITEPEGELRSLCGSIRIRSENHTNLNVFWLLLLFMVGLFIFGIRYLLLPLQDVWFHRNFRIRDYPHEQWEEIALLYDREAGALRRKNPTVVVYDDCDSPWTDNI</sequence>
<protein>
    <submittedName>
        <fullName evidence="2">Uncharacterized protein</fullName>
    </submittedName>
</protein>
<feature type="transmembrane region" description="Helical" evidence="1">
    <location>
        <begin position="509"/>
        <end position="529"/>
    </location>
</feature>
<evidence type="ECO:0000313" key="3">
    <source>
        <dbReference type="Proteomes" id="UP000754883"/>
    </source>
</evidence>
<dbReference type="OrthoDB" id="3540210at2759"/>
<keyword evidence="1" id="KW-1133">Transmembrane helix</keyword>
<gene>
    <name evidence="2" type="ORF">CBYS24578_00007489</name>
</gene>
<organism evidence="2 3">
    <name type="scientific">Clonostachys byssicola</name>
    <dbReference type="NCBI Taxonomy" id="160290"/>
    <lineage>
        <taxon>Eukaryota</taxon>
        <taxon>Fungi</taxon>
        <taxon>Dikarya</taxon>
        <taxon>Ascomycota</taxon>
        <taxon>Pezizomycotina</taxon>
        <taxon>Sordariomycetes</taxon>
        <taxon>Hypocreomycetidae</taxon>
        <taxon>Hypocreales</taxon>
        <taxon>Bionectriaceae</taxon>
        <taxon>Clonostachys</taxon>
    </lineage>
</organism>
<comment type="caution">
    <text evidence="2">The sequence shown here is derived from an EMBL/GenBank/DDBJ whole genome shotgun (WGS) entry which is preliminary data.</text>
</comment>
<keyword evidence="1" id="KW-0472">Membrane</keyword>
<reference evidence="2" key="1">
    <citation type="submission" date="2021-10" db="EMBL/GenBank/DDBJ databases">
        <authorList>
            <person name="Piombo E."/>
        </authorList>
    </citation>
    <scope>NUCLEOTIDE SEQUENCE</scope>
</reference>
<evidence type="ECO:0000256" key="1">
    <source>
        <dbReference type="SAM" id="Phobius"/>
    </source>
</evidence>
<keyword evidence="3" id="KW-1185">Reference proteome</keyword>
<evidence type="ECO:0000313" key="2">
    <source>
        <dbReference type="EMBL" id="CAG9980525.1"/>
    </source>
</evidence>
<accession>A0A9N9U7E4</accession>
<keyword evidence="1" id="KW-0812">Transmembrane</keyword>